<dbReference type="EMBL" id="JARKIK010000020">
    <property type="protein sequence ID" value="KAK8745065.1"/>
    <property type="molecule type" value="Genomic_DNA"/>
</dbReference>
<dbReference type="InterPro" id="IPR050889">
    <property type="entry name" value="Dendritic_Spine_Reg/Scaffold"/>
</dbReference>
<organism evidence="4 5">
    <name type="scientific">Cherax quadricarinatus</name>
    <name type="common">Australian red claw crayfish</name>
    <dbReference type="NCBI Taxonomy" id="27406"/>
    <lineage>
        <taxon>Eukaryota</taxon>
        <taxon>Metazoa</taxon>
        <taxon>Ecdysozoa</taxon>
        <taxon>Arthropoda</taxon>
        <taxon>Crustacea</taxon>
        <taxon>Multicrustacea</taxon>
        <taxon>Malacostraca</taxon>
        <taxon>Eumalacostraca</taxon>
        <taxon>Eucarida</taxon>
        <taxon>Decapoda</taxon>
        <taxon>Pleocyemata</taxon>
        <taxon>Astacidea</taxon>
        <taxon>Parastacoidea</taxon>
        <taxon>Parastacidae</taxon>
        <taxon>Cherax</taxon>
    </lineage>
</organism>
<dbReference type="PANTHER" id="PTHR24166:SF48">
    <property type="entry name" value="PROTEIN VAPYRIN"/>
    <property type="match status" value="1"/>
</dbReference>
<feature type="non-terminal residue" evidence="4">
    <location>
        <position position="1"/>
    </location>
</feature>
<dbReference type="Gene3D" id="1.25.40.20">
    <property type="entry name" value="Ankyrin repeat-containing domain"/>
    <property type="match status" value="1"/>
</dbReference>
<feature type="non-terminal residue" evidence="4">
    <location>
        <position position="116"/>
    </location>
</feature>
<evidence type="ECO:0000256" key="3">
    <source>
        <dbReference type="PROSITE-ProRule" id="PRU00023"/>
    </source>
</evidence>
<evidence type="ECO:0000313" key="4">
    <source>
        <dbReference type="EMBL" id="KAK8745065.1"/>
    </source>
</evidence>
<protein>
    <submittedName>
        <fullName evidence="4">Uncharacterized protein</fullName>
    </submittedName>
</protein>
<dbReference type="PROSITE" id="PS50297">
    <property type="entry name" value="ANK_REP_REGION"/>
    <property type="match status" value="1"/>
</dbReference>
<gene>
    <name evidence="4" type="ORF">OTU49_000440</name>
</gene>
<evidence type="ECO:0000256" key="2">
    <source>
        <dbReference type="ARBA" id="ARBA00023043"/>
    </source>
</evidence>
<evidence type="ECO:0000313" key="5">
    <source>
        <dbReference type="Proteomes" id="UP001445076"/>
    </source>
</evidence>
<dbReference type="Proteomes" id="UP001445076">
    <property type="component" value="Unassembled WGS sequence"/>
</dbReference>
<dbReference type="SMART" id="SM00248">
    <property type="entry name" value="ANK"/>
    <property type="match status" value="3"/>
</dbReference>
<proteinExistence type="predicted"/>
<dbReference type="AlphaFoldDB" id="A0AAW0XKI4"/>
<keyword evidence="1" id="KW-0677">Repeat</keyword>
<dbReference type="InterPro" id="IPR036770">
    <property type="entry name" value="Ankyrin_rpt-contain_sf"/>
</dbReference>
<evidence type="ECO:0000256" key="1">
    <source>
        <dbReference type="ARBA" id="ARBA00022737"/>
    </source>
</evidence>
<reference evidence="4 5" key="1">
    <citation type="journal article" date="2024" name="BMC Genomics">
        <title>Genome assembly of redclaw crayfish (Cherax quadricarinatus) provides insights into its immune adaptation and hypoxia tolerance.</title>
        <authorList>
            <person name="Liu Z."/>
            <person name="Zheng J."/>
            <person name="Li H."/>
            <person name="Fang K."/>
            <person name="Wang S."/>
            <person name="He J."/>
            <person name="Zhou D."/>
            <person name="Weng S."/>
            <person name="Chi M."/>
            <person name="Gu Z."/>
            <person name="He J."/>
            <person name="Li F."/>
            <person name="Wang M."/>
        </authorList>
    </citation>
    <scope>NUCLEOTIDE SEQUENCE [LARGE SCALE GENOMIC DNA]</scope>
    <source>
        <strain evidence="4">ZL_2023a</strain>
    </source>
</reference>
<comment type="caution">
    <text evidence="4">The sequence shown here is derived from an EMBL/GenBank/DDBJ whole genome shotgun (WGS) entry which is preliminary data.</text>
</comment>
<keyword evidence="2 3" id="KW-0040">ANK repeat</keyword>
<feature type="repeat" description="ANK" evidence="3">
    <location>
        <begin position="74"/>
        <end position="106"/>
    </location>
</feature>
<name>A0AAW0XKI4_CHEQU</name>
<sequence length="116" mass="12001">IDHVVEVGHTALVAAVKGGSRDALAVLLERRAAVTVPTGGPHLTPLALAAWLGHLQLARRLRAAGALWNQVDRNGLTALHYGVAGHQLEVVKVALQEGANVRLPAGGYSVLSLAVA</sequence>
<keyword evidence="5" id="KW-1185">Reference proteome</keyword>
<dbReference type="SUPFAM" id="SSF48403">
    <property type="entry name" value="Ankyrin repeat"/>
    <property type="match status" value="1"/>
</dbReference>
<dbReference type="PANTHER" id="PTHR24166">
    <property type="entry name" value="ROLLING PEBBLES, ISOFORM B"/>
    <property type="match status" value="1"/>
</dbReference>
<dbReference type="PROSITE" id="PS50088">
    <property type="entry name" value="ANK_REPEAT"/>
    <property type="match status" value="1"/>
</dbReference>
<dbReference type="Pfam" id="PF13637">
    <property type="entry name" value="Ank_4"/>
    <property type="match status" value="1"/>
</dbReference>
<accession>A0AAW0XKI4</accession>
<dbReference type="InterPro" id="IPR002110">
    <property type="entry name" value="Ankyrin_rpt"/>
</dbReference>